<feature type="region of interest" description="Disordered" evidence="1">
    <location>
        <begin position="92"/>
        <end position="121"/>
    </location>
</feature>
<protein>
    <submittedName>
        <fullName evidence="2">Uncharacterized protein</fullName>
    </submittedName>
</protein>
<gene>
    <name evidence="2" type="ORF">UFOVP1229_58</name>
</gene>
<sequence length="121" mass="13444">MNPKHKEFLTAFCGGAYGCPVGTASFNIFNEVRHPQAKRWAVEGIRDGLLIPTEPMPPVGENGEYDDKIFWTDMELTAKGCEVCGLPPPMRLNPVVTEEPKAKKKKPIRQPTADLFGDDDE</sequence>
<proteinExistence type="predicted"/>
<evidence type="ECO:0000313" key="2">
    <source>
        <dbReference type="EMBL" id="CAB4191612.1"/>
    </source>
</evidence>
<organism evidence="2">
    <name type="scientific">uncultured Caudovirales phage</name>
    <dbReference type="NCBI Taxonomy" id="2100421"/>
    <lineage>
        <taxon>Viruses</taxon>
        <taxon>Duplodnaviria</taxon>
        <taxon>Heunggongvirae</taxon>
        <taxon>Uroviricota</taxon>
        <taxon>Caudoviricetes</taxon>
        <taxon>Peduoviridae</taxon>
        <taxon>Maltschvirus</taxon>
        <taxon>Maltschvirus maltsch</taxon>
    </lineage>
</organism>
<dbReference type="PROSITE" id="PS51257">
    <property type="entry name" value="PROKAR_LIPOPROTEIN"/>
    <property type="match status" value="1"/>
</dbReference>
<accession>A0A6J5R724</accession>
<evidence type="ECO:0000256" key="1">
    <source>
        <dbReference type="SAM" id="MobiDB-lite"/>
    </source>
</evidence>
<reference evidence="2" key="1">
    <citation type="submission" date="2020-05" db="EMBL/GenBank/DDBJ databases">
        <authorList>
            <person name="Chiriac C."/>
            <person name="Salcher M."/>
            <person name="Ghai R."/>
            <person name="Kavagutti S V."/>
        </authorList>
    </citation>
    <scope>NUCLEOTIDE SEQUENCE</scope>
</reference>
<dbReference type="EMBL" id="LR797178">
    <property type="protein sequence ID" value="CAB4191612.1"/>
    <property type="molecule type" value="Genomic_DNA"/>
</dbReference>
<name>A0A6J5R724_9CAUD</name>